<keyword evidence="2" id="KW-1185">Reference proteome</keyword>
<name>A0AAV3YS79_9GAST</name>
<sequence length="143" mass="16458">MDVDVFFCVRCQKQYYMLLEHELRRSQTSILFGGVFFPHLEQAFLATNVCIEPAALGRSHKGCDCEAKPETRNLNPIKAGSILDVKPVERETKNLSCSLYRECVAKCETRFVHEEKKLRYSLFAGRETYADGAEETKRKTRNT</sequence>
<gene>
    <name evidence="1" type="ORF">PoB_001229200</name>
</gene>
<accession>A0AAV3YS79</accession>
<protein>
    <submittedName>
        <fullName evidence="1">Uncharacterized protein</fullName>
    </submittedName>
</protein>
<comment type="caution">
    <text evidence="1">The sequence shown here is derived from an EMBL/GenBank/DDBJ whole genome shotgun (WGS) entry which is preliminary data.</text>
</comment>
<reference evidence="1 2" key="1">
    <citation type="journal article" date="2021" name="Elife">
        <title>Chloroplast acquisition without the gene transfer in kleptoplastic sea slugs, Plakobranchus ocellatus.</title>
        <authorList>
            <person name="Maeda T."/>
            <person name="Takahashi S."/>
            <person name="Yoshida T."/>
            <person name="Shimamura S."/>
            <person name="Takaki Y."/>
            <person name="Nagai Y."/>
            <person name="Toyoda A."/>
            <person name="Suzuki Y."/>
            <person name="Arimoto A."/>
            <person name="Ishii H."/>
            <person name="Satoh N."/>
            <person name="Nishiyama T."/>
            <person name="Hasebe M."/>
            <person name="Maruyama T."/>
            <person name="Minagawa J."/>
            <person name="Obokata J."/>
            <person name="Shigenobu S."/>
        </authorList>
    </citation>
    <scope>NUCLEOTIDE SEQUENCE [LARGE SCALE GENOMIC DNA]</scope>
</reference>
<evidence type="ECO:0000313" key="2">
    <source>
        <dbReference type="Proteomes" id="UP000735302"/>
    </source>
</evidence>
<organism evidence="1 2">
    <name type="scientific">Plakobranchus ocellatus</name>
    <dbReference type="NCBI Taxonomy" id="259542"/>
    <lineage>
        <taxon>Eukaryota</taxon>
        <taxon>Metazoa</taxon>
        <taxon>Spiralia</taxon>
        <taxon>Lophotrochozoa</taxon>
        <taxon>Mollusca</taxon>
        <taxon>Gastropoda</taxon>
        <taxon>Heterobranchia</taxon>
        <taxon>Euthyneura</taxon>
        <taxon>Panpulmonata</taxon>
        <taxon>Sacoglossa</taxon>
        <taxon>Placobranchoidea</taxon>
        <taxon>Plakobranchidae</taxon>
        <taxon>Plakobranchus</taxon>
    </lineage>
</organism>
<dbReference type="Proteomes" id="UP000735302">
    <property type="component" value="Unassembled WGS sequence"/>
</dbReference>
<dbReference type="EMBL" id="BLXT01001455">
    <property type="protein sequence ID" value="GFN85786.1"/>
    <property type="molecule type" value="Genomic_DNA"/>
</dbReference>
<dbReference type="AlphaFoldDB" id="A0AAV3YS79"/>
<proteinExistence type="predicted"/>
<evidence type="ECO:0000313" key="1">
    <source>
        <dbReference type="EMBL" id="GFN85786.1"/>
    </source>
</evidence>